<dbReference type="AlphaFoldDB" id="R8BFM3"/>
<dbReference type="Gene3D" id="3.40.250.10">
    <property type="entry name" value="Rhodanese-like domain"/>
    <property type="match status" value="1"/>
</dbReference>
<organism evidence="3 4">
    <name type="scientific">Phaeoacremonium minimum (strain UCR-PA7)</name>
    <name type="common">Esca disease fungus</name>
    <name type="synonym">Togninia minima</name>
    <dbReference type="NCBI Taxonomy" id="1286976"/>
    <lineage>
        <taxon>Eukaryota</taxon>
        <taxon>Fungi</taxon>
        <taxon>Dikarya</taxon>
        <taxon>Ascomycota</taxon>
        <taxon>Pezizomycotina</taxon>
        <taxon>Sordariomycetes</taxon>
        <taxon>Sordariomycetidae</taxon>
        <taxon>Togniniales</taxon>
        <taxon>Togniniaceae</taxon>
        <taxon>Phaeoacremonium</taxon>
    </lineage>
</organism>
<proteinExistence type="predicted"/>
<accession>R8BFM3</accession>
<dbReference type="PROSITE" id="PS50206">
    <property type="entry name" value="RHODANESE_3"/>
    <property type="match status" value="1"/>
</dbReference>
<dbReference type="KEGG" id="tmn:UCRPA7_6412"/>
<evidence type="ECO:0000259" key="2">
    <source>
        <dbReference type="PROSITE" id="PS50206"/>
    </source>
</evidence>
<feature type="compositionally biased region" description="Basic and acidic residues" evidence="1">
    <location>
        <begin position="182"/>
        <end position="191"/>
    </location>
</feature>
<keyword evidence="4" id="KW-1185">Reference proteome</keyword>
<feature type="domain" description="Rhodanese" evidence="2">
    <location>
        <begin position="44"/>
        <end position="158"/>
    </location>
</feature>
<dbReference type="Proteomes" id="UP000014074">
    <property type="component" value="Unassembled WGS sequence"/>
</dbReference>
<dbReference type="HOGENOM" id="CLU_756903_0_0_1"/>
<dbReference type="EMBL" id="KB933236">
    <property type="protein sequence ID" value="EON98100.1"/>
    <property type="molecule type" value="Genomic_DNA"/>
</dbReference>
<gene>
    <name evidence="3" type="ORF">UCRPA7_6412</name>
</gene>
<feature type="region of interest" description="Disordered" evidence="1">
    <location>
        <begin position="246"/>
        <end position="366"/>
    </location>
</feature>
<feature type="compositionally biased region" description="Polar residues" evidence="1">
    <location>
        <begin position="8"/>
        <end position="21"/>
    </location>
</feature>
<feature type="compositionally biased region" description="Polar residues" evidence="1">
    <location>
        <begin position="320"/>
        <end position="332"/>
    </location>
</feature>
<feature type="compositionally biased region" description="Basic and acidic residues" evidence="1">
    <location>
        <begin position="259"/>
        <end position="272"/>
    </location>
</feature>
<dbReference type="SUPFAM" id="SSF52821">
    <property type="entry name" value="Rhodanese/Cell cycle control phosphatase"/>
    <property type="match status" value="1"/>
</dbReference>
<dbReference type="eggNOG" id="ENOG502T0JZ">
    <property type="taxonomic scope" value="Eukaryota"/>
</dbReference>
<sequence>MRLIWGSRHQTSISGSITGDNTSSGEEIRMILAGHLQQLLEIFVPGETLLLDLRSPSDFAKSHIHGAVNLRVPQSFLNIADFHMLERAFADEQSRRAFSRWHKSKCIVFYDRVIEFPWECPTAETLLEKFKREGWRGQCFNLKGHYREFAVSFDKYIAGDRMTQESKDFADSIRQRSPPTQEEARQSQKSYEEWLSRLGAEDRVPGADLDAETFEKRMAAVTEHQQELEAEFMNRFPELYKKARDLQPAAPDKASSDNTKGKGHDNFDRKVPFVEPLARGIEKMQDASGSRTGYSFPGEEGVDKLGERPSQDFDKIDPKPSQNDTAFQGTDSKLSEEYGAGSGDQKKSSRDRTFWKRLRSSGNSSQ</sequence>
<evidence type="ECO:0000313" key="4">
    <source>
        <dbReference type="Proteomes" id="UP000014074"/>
    </source>
</evidence>
<dbReference type="GeneID" id="19327066"/>
<dbReference type="RefSeq" id="XP_007917141.1">
    <property type="nucleotide sequence ID" value="XM_007918950.1"/>
</dbReference>
<keyword evidence="3" id="KW-0675">Receptor</keyword>
<reference evidence="4" key="1">
    <citation type="journal article" date="2013" name="Genome Announc.">
        <title>Draft genome sequence of the ascomycete Phaeoacremonium aleophilum strain UCR-PA7, a causal agent of the esca disease complex in grapevines.</title>
        <authorList>
            <person name="Blanco-Ulate B."/>
            <person name="Rolshausen P."/>
            <person name="Cantu D."/>
        </authorList>
    </citation>
    <scope>NUCLEOTIDE SEQUENCE [LARGE SCALE GENOMIC DNA]</scope>
    <source>
        <strain evidence="4">UCR-PA7</strain>
    </source>
</reference>
<dbReference type="Pfam" id="PF00581">
    <property type="entry name" value="Rhodanese"/>
    <property type="match status" value="1"/>
</dbReference>
<feature type="compositionally biased region" description="Basic and acidic residues" evidence="1">
    <location>
        <begin position="301"/>
        <end position="318"/>
    </location>
</feature>
<name>R8BFM3_PHAM7</name>
<protein>
    <submittedName>
        <fullName evidence="3">Putative tyrosine-protein phosphatase non-receptor type 6 protein</fullName>
    </submittedName>
</protein>
<dbReference type="InterPro" id="IPR001763">
    <property type="entry name" value="Rhodanese-like_dom"/>
</dbReference>
<feature type="compositionally biased region" description="Basic and acidic residues" evidence="1">
    <location>
        <begin position="344"/>
        <end position="354"/>
    </location>
</feature>
<evidence type="ECO:0000313" key="3">
    <source>
        <dbReference type="EMBL" id="EON98100.1"/>
    </source>
</evidence>
<feature type="region of interest" description="Disordered" evidence="1">
    <location>
        <begin position="168"/>
        <end position="191"/>
    </location>
</feature>
<feature type="region of interest" description="Disordered" evidence="1">
    <location>
        <begin position="1"/>
        <end position="21"/>
    </location>
</feature>
<evidence type="ECO:0000256" key="1">
    <source>
        <dbReference type="SAM" id="MobiDB-lite"/>
    </source>
</evidence>
<dbReference type="InterPro" id="IPR036873">
    <property type="entry name" value="Rhodanese-like_dom_sf"/>
</dbReference>
<dbReference type="OrthoDB" id="4760831at2759"/>